<dbReference type="RefSeq" id="WP_073613345.1">
    <property type="nucleotide sequence ID" value="NZ_FRFE01000008.1"/>
</dbReference>
<evidence type="ECO:0000256" key="5">
    <source>
        <dbReference type="NCBIfam" id="TIGR00558"/>
    </source>
</evidence>
<dbReference type="InterPro" id="IPR011576">
    <property type="entry name" value="Pyridox_Oxase_N"/>
</dbReference>
<keyword evidence="3 7" id="KW-0288">FMN</keyword>
<keyword evidence="11" id="KW-1185">Reference proteome</keyword>
<dbReference type="EC" id="1.4.3.5" evidence="5"/>
<evidence type="ECO:0000256" key="3">
    <source>
        <dbReference type="ARBA" id="ARBA00022643"/>
    </source>
</evidence>
<feature type="binding site" evidence="6">
    <location>
        <position position="127"/>
    </location>
    <ligand>
        <name>substrate</name>
    </ligand>
</feature>
<feature type="binding site" evidence="7">
    <location>
        <position position="185"/>
    </location>
    <ligand>
        <name>FMN</name>
        <dbReference type="ChEBI" id="CHEBI:58210"/>
    </ligand>
</feature>
<dbReference type="SUPFAM" id="SSF50475">
    <property type="entry name" value="FMN-binding split barrel"/>
    <property type="match status" value="1"/>
</dbReference>
<dbReference type="HAMAP" id="MF_01629">
    <property type="entry name" value="PdxH"/>
    <property type="match status" value="1"/>
</dbReference>
<dbReference type="NCBIfam" id="TIGR00558">
    <property type="entry name" value="pdxH"/>
    <property type="match status" value="1"/>
</dbReference>
<sequence>MDLSQFRRDYLLGGLSRKDLNPDPQKQFSLWFEQARNTTAIPDPTAMTLATVGPNGQPSQRTVLLKYYDEKGYVFFTNFESRKAREMKENSRVSLLFVWLDLERQVQINGISERISTAESAKYFMTRPKESQIAAWVSSQSHTLSSRQILLQKFQEMKTKIGEGKVPLPSFWGGYRVVPEEIEFWQGRKSRLHDRFLYTRSDSAPSGWAIERLAP</sequence>
<feature type="binding site" evidence="6">
    <location>
        <begin position="7"/>
        <end position="10"/>
    </location>
    <ligand>
        <name>substrate</name>
    </ligand>
</feature>
<keyword evidence="2" id="KW-0285">Flavoprotein</keyword>
<feature type="binding site" evidence="6">
    <location>
        <position position="131"/>
    </location>
    <ligand>
        <name>substrate</name>
    </ligand>
</feature>
<gene>
    <name evidence="10" type="ORF">SAMN02745220_02049</name>
</gene>
<dbReference type="InterPro" id="IPR000659">
    <property type="entry name" value="Pyridox_Oxase"/>
</dbReference>
<feature type="binding site" evidence="7">
    <location>
        <position position="105"/>
    </location>
    <ligand>
        <name>FMN</name>
        <dbReference type="ChEBI" id="CHEBI:58210"/>
    </ligand>
</feature>
<protein>
    <recommendedName>
        <fullName evidence="5">Pyridoxamine 5'-phosphate oxidase</fullName>
        <ecNumber evidence="5">1.4.3.5</ecNumber>
    </recommendedName>
</protein>
<dbReference type="InterPro" id="IPR019740">
    <property type="entry name" value="Pyridox_Oxase_CS"/>
</dbReference>
<evidence type="ECO:0000256" key="2">
    <source>
        <dbReference type="ARBA" id="ARBA00022630"/>
    </source>
</evidence>
<dbReference type="UniPathway" id="UPA01068">
    <property type="reaction ID" value="UER00304"/>
</dbReference>
<evidence type="ECO:0000256" key="6">
    <source>
        <dbReference type="PIRSR" id="PIRSR000190-1"/>
    </source>
</evidence>
<evidence type="ECO:0000313" key="10">
    <source>
        <dbReference type="EMBL" id="SHO47922.1"/>
    </source>
</evidence>
<feature type="binding site" evidence="6">
    <location>
        <position position="66"/>
    </location>
    <ligand>
        <name>substrate</name>
    </ligand>
</feature>
<evidence type="ECO:0000259" key="8">
    <source>
        <dbReference type="Pfam" id="PF01243"/>
    </source>
</evidence>
<keyword evidence="4" id="KW-0560">Oxidoreductase</keyword>
<feature type="binding site" evidence="7">
    <location>
        <position position="82"/>
    </location>
    <ligand>
        <name>FMN</name>
        <dbReference type="ChEBI" id="CHEBI:58210"/>
    </ligand>
</feature>
<dbReference type="InterPro" id="IPR012349">
    <property type="entry name" value="Split_barrel_FMN-bd"/>
</dbReference>
<dbReference type="NCBIfam" id="NF004231">
    <property type="entry name" value="PRK05679.1"/>
    <property type="match status" value="1"/>
</dbReference>
<evidence type="ECO:0000259" key="9">
    <source>
        <dbReference type="Pfam" id="PF10590"/>
    </source>
</evidence>
<feature type="binding site" evidence="6">
    <location>
        <position position="123"/>
    </location>
    <ligand>
        <name>substrate</name>
    </ligand>
</feature>
<comment type="similarity">
    <text evidence="1">Belongs to the pyridoxamine 5'-phosphate oxidase family.</text>
</comment>
<dbReference type="Proteomes" id="UP000184603">
    <property type="component" value="Unassembled WGS sequence"/>
</dbReference>
<dbReference type="PIRSF" id="PIRSF000190">
    <property type="entry name" value="Pyd_amn-ph_oxd"/>
    <property type="match status" value="1"/>
</dbReference>
<dbReference type="Pfam" id="PF01243">
    <property type="entry name" value="PNPOx_N"/>
    <property type="match status" value="1"/>
</dbReference>
<dbReference type="PANTHER" id="PTHR10851">
    <property type="entry name" value="PYRIDOXINE-5-PHOSPHATE OXIDASE"/>
    <property type="match status" value="1"/>
</dbReference>
<dbReference type="STRING" id="1121416.SAMN02745220_02049"/>
<dbReference type="Pfam" id="PF10590">
    <property type="entry name" value="PNP_phzG_C"/>
    <property type="match status" value="1"/>
</dbReference>
<dbReference type="GO" id="GO:0008615">
    <property type="term" value="P:pyridoxine biosynthetic process"/>
    <property type="evidence" value="ECO:0007669"/>
    <property type="project" value="UniProtKB-UniRule"/>
</dbReference>
<feature type="domain" description="Pyridoxamine 5'-phosphate oxidase N-terminal" evidence="8">
    <location>
        <begin position="40"/>
        <end position="159"/>
    </location>
</feature>
<accession>A0A1M7Y5Z3</accession>
<dbReference type="GO" id="GO:0004733">
    <property type="term" value="F:pyridoxamine phosphate oxidase activity"/>
    <property type="evidence" value="ECO:0007669"/>
    <property type="project" value="UniProtKB-UniRule"/>
</dbReference>
<organism evidence="10 11">
    <name type="scientific">Desulfopila aestuarii DSM 18488</name>
    <dbReference type="NCBI Taxonomy" id="1121416"/>
    <lineage>
        <taxon>Bacteria</taxon>
        <taxon>Pseudomonadati</taxon>
        <taxon>Thermodesulfobacteriota</taxon>
        <taxon>Desulfobulbia</taxon>
        <taxon>Desulfobulbales</taxon>
        <taxon>Desulfocapsaceae</taxon>
        <taxon>Desulfopila</taxon>
    </lineage>
</organism>
<reference evidence="10 11" key="1">
    <citation type="submission" date="2016-12" db="EMBL/GenBank/DDBJ databases">
        <authorList>
            <person name="Song W.-J."/>
            <person name="Kurnit D.M."/>
        </authorList>
    </citation>
    <scope>NUCLEOTIDE SEQUENCE [LARGE SCALE GENOMIC DNA]</scope>
    <source>
        <strain evidence="10 11">DSM 18488</strain>
    </source>
</reference>
<dbReference type="EMBL" id="FRFE01000008">
    <property type="protein sequence ID" value="SHO47922.1"/>
    <property type="molecule type" value="Genomic_DNA"/>
</dbReference>
<feature type="binding site" evidence="6">
    <location>
        <begin position="191"/>
        <end position="193"/>
    </location>
    <ligand>
        <name>substrate</name>
    </ligand>
</feature>
<comment type="cofactor">
    <cofactor evidence="7">
        <name>FMN</name>
        <dbReference type="ChEBI" id="CHEBI:58210"/>
    </cofactor>
    <text evidence="7">Binds 1 FMN per subunit.</text>
</comment>
<dbReference type="AlphaFoldDB" id="A0A1M7Y5Z3"/>
<dbReference type="PANTHER" id="PTHR10851:SF0">
    <property type="entry name" value="PYRIDOXINE-5'-PHOSPHATE OXIDASE"/>
    <property type="match status" value="1"/>
</dbReference>
<dbReference type="GO" id="GO:0010181">
    <property type="term" value="F:FMN binding"/>
    <property type="evidence" value="ECO:0007669"/>
    <property type="project" value="UniProtKB-UniRule"/>
</dbReference>
<proteinExistence type="inferred from homology"/>
<dbReference type="PROSITE" id="PS01064">
    <property type="entry name" value="PYRIDOX_OXIDASE"/>
    <property type="match status" value="1"/>
</dbReference>
<feature type="binding site" evidence="7">
    <location>
        <begin position="140"/>
        <end position="141"/>
    </location>
    <ligand>
        <name>FMN</name>
        <dbReference type="ChEBI" id="CHEBI:58210"/>
    </ligand>
</feature>
<feature type="binding site" evidence="7">
    <location>
        <begin position="61"/>
        <end position="66"/>
    </location>
    <ligand>
        <name>FMN</name>
        <dbReference type="ChEBI" id="CHEBI:58210"/>
    </ligand>
</feature>
<name>A0A1M7Y5Z3_9BACT</name>
<feature type="binding site" evidence="7">
    <location>
        <position position="195"/>
    </location>
    <ligand>
        <name>FMN</name>
        <dbReference type="ChEBI" id="CHEBI:58210"/>
    </ligand>
</feature>
<dbReference type="Gene3D" id="2.30.110.10">
    <property type="entry name" value="Electron Transport, Fmn-binding Protein, Chain A"/>
    <property type="match status" value="1"/>
</dbReference>
<feature type="binding site" evidence="7">
    <location>
        <position position="83"/>
    </location>
    <ligand>
        <name>FMN</name>
        <dbReference type="ChEBI" id="CHEBI:58210"/>
    </ligand>
</feature>
<dbReference type="InterPro" id="IPR019576">
    <property type="entry name" value="Pyridoxamine_oxidase_dimer_C"/>
</dbReference>
<feature type="domain" description="Pyridoxine 5'-phosphate oxidase dimerisation C-terminal" evidence="9">
    <location>
        <begin position="172"/>
        <end position="215"/>
    </location>
</feature>
<evidence type="ECO:0000256" key="1">
    <source>
        <dbReference type="ARBA" id="ARBA00007301"/>
    </source>
</evidence>
<feature type="binding site" evidence="7">
    <location>
        <begin position="76"/>
        <end position="77"/>
    </location>
    <ligand>
        <name>FMN</name>
        <dbReference type="ChEBI" id="CHEBI:58210"/>
    </ligand>
</feature>
<evidence type="ECO:0000256" key="4">
    <source>
        <dbReference type="ARBA" id="ARBA00023002"/>
    </source>
</evidence>
<evidence type="ECO:0000313" key="11">
    <source>
        <dbReference type="Proteomes" id="UP000184603"/>
    </source>
</evidence>
<dbReference type="OrthoDB" id="9780392at2"/>
<evidence type="ECO:0000256" key="7">
    <source>
        <dbReference type="PIRSR" id="PIRSR000190-2"/>
    </source>
</evidence>